<dbReference type="PANTHER" id="PTHR43499">
    <property type="entry name" value="ABC TRANSPORTER I FAMILY MEMBER 1"/>
    <property type="match status" value="1"/>
</dbReference>
<reference evidence="8 9" key="1">
    <citation type="submission" date="2019-12" db="EMBL/GenBank/DDBJ databases">
        <title>Genomic-based taxomic classification of the family Erythrobacteraceae.</title>
        <authorList>
            <person name="Xu L."/>
        </authorList>
    </citation>
    <scope>NUCLEOTIDE SEQUENCE [LARGE SCALE GENOMIC DNA]</scope>
    <source>
        <strain evidence="8 9">DSM 17792</strain>
    </source>
</reference>
<accession>A0A844XPE5</accession>
<dbReference type="PROSITE" id="PS50893">
    <property type="entry name" value="ABC_TRANSPORTER_2"/>
    <property type="match status" value="1"/>
</dbReference>
<dbReference type="EMBL" id="WTYC01000001">
    <property type="protein sequence ID" value="MXO47113.1"/>
    <property type="molecule type" value="Genomic_DNA"/>
</dbReference>
<dbReference type="InterPro" id="IPR003593">
    <property type="entry name" value="AAA+_ATPase"/>
</dbReference>
<keyword evidence="1" id="KW-0813">Transport</keyword>
<keyword evidence="2" id="KW-0547">Nucleotide-binding</keyword>
<proteinExistence type="predicted"/>
<protein>
    <submittedName>
        <fullName evidence="8">Heme ABC exporter ATP-binding protein CcmA</fullName>
    </submittedName>
</protein>
<evidence type="ECO:0000256" key="5">
    <source>
        <dbReference type="ARBA" id="ARBA00022967"/>
    </source>
</evidence>
<dbReference type="InterPro" id="IPR005895">
    <property type="entry name" value="ABC_transptr_haem_export_CcmA"/>
</dbReference>
<evidence type="ECO:0000256" key="3">
    <source>
        <dbReference type="ARBA" id="ARBA00022748"/>
    </source>
</evidence>
<keyword evidence="4 8" id="KW-0067">ATP-binding</keyword>
<dbReference type="InterPro" id="IPR003439">
    <property type="entry name" value="ABC_transporter-like_ATP-bd"/>
</dbReference>
<evidence type="ECO:0000256" key="4">
    <source>
        <dbReference type="ARBA" id="ARBA00022840"/>
    </source>
</evidence>
<dbReference type="GO" id="GO:0022857">
    <property type="term" value="F:transmembrane transporter activity"/>
    <property type="evidence" value="ECO:0007669"/>
    <property type="project" value="InterPro"/>
</dbReference>
<evidence type="ECO:0000256" key="1">
    <source>
        <dbReference type="ARBA" id="ARBA00022448"/>
    </source>
</evidence>
<organism evidence="8 9">
    <name type="scientific">Qipengyuania vulgaris</name>
    <dbReference type="NCBI Taxonomy" id="291985"/>
    <lineage>
        <taxon>Bacteria</taxon>
        <taxon>Pseudomonadati</taxon>
        <taxon>Pseudomonadota</taxon>
        <taxon>Alphaproteobacteria</taxon>
        <taxon>Sphingomonadales</taxon>
        <taxon>Erythrobacteraceae</taxon>
        <taxon>Qipengyuania</taxon>
    </lineage>
</organism>
<keyword evidence="3" id="KW-0201">Cytochrome c-type biogenesis</keyword>
<gene>
    <name evidence="8" type="primary">ccmA</name>
    <name evidence="8" type="ORF">GRI69_02400</name>
</gene>
<evidence type="ECO:0000256" key="6">
    <source>
        <dbReference type="ARBA" id="ARBA00023136"/>
    </source>
</evidence>
<dbReference type="Pfam" id="PF00005">
    <property type="entry name" value="ABC_tran"/>
    <property type="match status" value="1"/>
</dbReference>
<keyword evidence="6" id="KW-0472">Membrane</keyword>
<evidence type="ECO:0000313" key="8">
    <source>
        <dbReference type="EMBL" id="MXO47113.1"/>
    </source>
</evidence>
<dbReference type="RefSeq" id="WP_160726707.1">
    <property type="nucleotide sequence ID" value="NZ_WTYC01000001.1"/>
</dbReference>
<keyword evidence="5" id="KW-1278">Translocase</keyword>
<evidence type="ECO:0000256" key="2">
    <source>
        <dbReference type="ARBA" id="ARBA00022741"/>
    </source>
</evidence>
<dbReference type="GO" id="GO:0016887">
    <property type="term" value="F:ATP hydrolysis activity"/>
    <property type="evidence" value="ECO:0007669"/>
    <property type="project" value="InterPro"/>
</dbReference>
<dbReference type="Gene3D" id="3.40.50.300">
    <property type="entry name" value="P-loop containing nucleotide triphosphate hydrolases"/>
    <property type="match status" value="1"/>
</dbReference>
<dbReference type="SMART" id="SM00382">
    <property type="entry name" value="AAA"/>
    <property type="match status" value="1"/>
</dbReference>
<dbReference type="PANTHER" id="PTHR43499:SF1">
    <property type="entry name" value="ABC TRANSPORTER I FAMILY MEMBER 1"/>
    <property type="match status" value="1"/>
</dbReference>
<dbReference type="OrthoDB" id="9800654at2"/>
<dbReference type="InterPro" id="IPR027417">
    <property type="entry name" value="P-loop_NTPase"/>
</dbReference>
<dbReference type="Proteomes" id="UP000448199">
    <property type="component" value="Unassembled WGS sequence"/>
</dbReference>
<dbReference type="GO" id="GO:0005524">
    <property type="term" value="F:ATP binding"/>
    <property type="evidence" value="ECO:0007669"/>
    <property type="project" value="UniProtKB-KW"/>
</dbReference>
<dbReference type="NCBIfam" id="TIGR01189">
    <property type="entry name" value="ccmA"/>
    <property type="match status" value="1"/>
</dbReference>
<evidence type="ECO:0000259" key="7">
    <source>
        <dbReference type="PROSITE" id="PS50893"/>
    </source>
</evidence>
<feature type="domain" description="ABC transporter" evidence="7">
    <location>
        <begin position="5"/>
        <end position="191"/>
    </location>
</feature>
<comment type="caution">
    <text evidence="8">The sequence shown here is derived from an EMBL/GenBank/DDBJ whole genome shotgun (WGS) entry which is preliminary data.</text>
</comment>
<dbReference type="AlphaFoldDB" id="A0A844XPE5"/>
<keyword evidence="9" id="KW-1185">Reference proteome</keyword>
<dbReference type="SUPFAM" id="SSF52540">
    <property type="entry name" value="P-loop containing nucleoside triphosphate hydrolases"/>
    <property type="match status" value="1"/>
</dbReference>
<name>A0A844XPE5_9SPHN</name>
<dbReference type="GO" id="GO:0017004">
    <property type="term" value="P:cytochrome complex assembly"/>
    <property type="evidence" value="ECO:0007669"/>
    <property type="project" value="UniProtKB-KW"/>
</dbReference>
<sequence length="193" mass="20906">MQAQLTATDIACRRGDRLLFKGLSLTCGPGDIVQITGANGVGKSSLIRILSGLLRPFAGQVRSSGEIGLIDERLALDPNQPLGKALAFWQRLDMTRDTKRTLDLLQLEPLLDVPVRYLSTGQKKRAAFARLAGSDCPIWFLDEPLNGLDMEAQKSVEALVARHCENGGIAVVASHQDIGLRVKEAIAIEDYAA</sequence>
<evidence type="ECO:0000313" key="9">
    <source>
        <dbReference type="Proteomes" id="UP000448199"/>
    </source>
</evidence>